<dbReference type="InterPro" id="IPR025588">
    <property type="entry name" value="YcxB-like_C"/>
</dbReference>
<gene>
    <name evidence="3" type="ORF">G3M70_06400</name>
</gene>
<evidence type="ECO:0000313" key="4">
    <source>
        <dbReference type="Proteomes" id="UP000594688"/>
    </source>
</evidence>
<evidence type="ECO:0000259" key="2">
    <source>
        <dbReference type="Pfam" id="PF14317"/>
    </source>
</evidence>
<dbReference type="AlphaFoldDB" id="A0A7T0BW38"/>
<reference evidence="3 4" key="1">
    <citation type="submission" date="2020-02" db="EMBL/GenBank/DDBJ databases">
        <title>Genomic and physiological characterization of two novel Nitrospinaceae genera.</title>
        <authorList>
            <person name="Mueller A.J."/>
            <person name="Jung M.-Y."/>
            <person name="Strachan C.R."/>
            <person name="Herbold C.W."/>
            <person name="Kirkegaard R.H."/>
            <person name="Daims H."/>
        </authorList>
    </citation>
    <scope>NUCLEOTIDE SEQUENCE [LARGE SCALE GENOMIC DNA]</scope>
    <source>
        <strain evidence="3">EB</strain>
    </source>
</reference>
<feature type="transmembrane region" description="Helical" evidence="1">
    <location>
        <begin position="21"/>
        <end position="45"/>
    </location>
</feature>
<evidence type="ECO:0000256" key="1">
    <source>
        <dbReference type="SAM" id="Phobius"/>
    </source>
</evidence>
<dbReference type="Proteomes" id="UP000594688">
    <property type="component" value="Chromosome"/>
</dbReference>
<dbReference type="EMBL" id="CP048685">
    <property type="protein sequence ID" value="QPJ61537.1"/>
    <property type="molecule type" value="Genomic_DNA"/>
</dbReference>
<keyword evidence="1" id="KW-0812">Transmembrane</keyword>
<accession>A0A7T0BW38</accession>
<feature type="transmembrane region" description="Helical" evidence="1">
    <location>
        <begin position="51"/>
        <end position="75"/>
    </location>
</feature>
<evidence type="ECO:0000313" key="3">
    <source>
        <dbReference type="EMBL" id="QPJ61537.1"/>
    </source>
</evidence>
<organism evidence="3 4">
    <name type="scientific">Candidatus Nitronauta litoralis</name>
    <dbReference type="NCBI Taxonomy" id="2705533"/>
    <lineage>
        <taxon>Bacteria</taxon>
        <taxon>Pseudomonadati</taxon>
        <taxon>Nitrospinota/Tectimicrobiota group</taxon>
        <taxon>Nitrospinota</taxon>
        <taxon>Nitrospinia</taxon>
        <taxon>Nitrospinales</taxon>
        <taxon>Nitrospinaceae</taxon>
        <taxon>Candidatus Nitronauta</taxon>
    </lineage>
</organism>
<keyword evidence="1" id="KW-1133">Transmembrane helix</keyword>
<dbReference type="Pfam" id="PF14317">
    <property type="entry name" value="YcxB"/>
    <property type="match status" value="1"/>
</dbReference>
<proteinExistence type="predicted"/>
<protein>
    <submittedName>
        <fullName evidence="3">YcxB family protein</fullName>
    </submittedName>
</protein>
<name>A0A7T0BW38_9BACT</name>
<sequence>MDVIKLKYSEPFIREAIRTYWWKQIGPVFPVITVLLAGYLIYILTNGDRSWVAGALGAVVILGIGIMVIGYFVHLHRALQRFRRMKTPEATLELGNEHFRVTSDSGSSEIKWSQIDQVWCFKNAWLLSFSAGEFMSLPVTDISPESKSFIAAKAKAGGAKIS</sequence>
<dbReference type="KEGG" id="nli:G3M70_06400"/>
<feature type="domain" description="YcxB-like C-terminal" evidence="2">
    <location>
        <begin position="95"/>
        <end position="150"/>
    </location>
</feature>
<keyword evidence="1" id="KW-0472">Membrane</keyword>